<protein>
    <submittedName>
        <fullName evidence="1">Uncharacterized protein</fullName>
    </submittedName>
</protein>
<gene>
    <name evidence="1" type="ORF">J2Z69_003457</name>
</gene>
<reference evidence="1 2" key="1">
    <citation type="submission" date="2021-03" db="EMBL/GenBank/DDBJ databases">
        <title>Genomic Encyclopedia of Type Strains, Phase IV (KMG-IV): sequencing the most valuable type-strain genomes for metagenomic binning, comparative biology and taxonomic classification.</title>
        <authorList>
            <person name="Goeker M."/>
        </authorList>
    </citation>
    <scope>NUCLEOTIDE SEQUENCE [LARGE SCALE GENOMIC DNA]</scope>
    <source>
        <strain evidence="1 2">DSM 26806</strain>
    </source>
</reference>
<keyword evidence="2" id="KW-1185">Reference proteome</keyword>
<dbReference type="EMBL" id="JAGGLD010000008">
    <property type="protein sequence ID" value="MBP2002384.1"/>
    <property type="molecule type" value="Genomic_DNA"/>
</dbReference>
<accession>A0ABS4JKZ8</accession>
<evidence type="ECO:0000313" key="1">
    <source>
        <dbReference type="EMBL" id="MBP2002384.1"/>
    </source>
</evidence>
<sequence length="33" mass="3914">MLLNSENGHLMREKQWNYAGQVHFLQVLGEIEE</sequence>
<evidence type="ECO:0000313" key="2">
    <source>
        <dbReference type="Proteomes" id="UP001519288"/>
    </source>
</evidence>
<comment type="caution">
    <text evidence="1">The sequence shown here is derived from an EMBL/GenBank/DDBJ whole genome shotgun (WGS) entry which is preliminary data.</text>
</comment>
<dbReference type="Proteomes" id="UP001519288">
    <property type="component" value="Unassembled WGS sequence"/>
</dbReference>
<proteinExistence type="predicted"/>
<organism evidence="1 2">
    <name type="scientific">Paenibacillus shirakamiensis</name>
    <dbReference type="NCBI Taxonomy" id="1265935"/>
    <lineage>
        <taxon>Bacteria</taxon>
        <taxon>Bacillati</taxon>
        <taxon>Bacillota</taxon>
        <taxon>Bacilli</taxon>
        <taxon>Bacillales</taxon>
        <taxon>Paenibacillaceae</taxon>
        <taxon>Paenibacillus</taxon>
    </lineage>
</organism>
<name>A0ABS4JKZ8_9BACL</name>